<dbReference type="GO" id="GO:0097367">
    <property type="term" value="F:carbohydrate derivative binding"/>
    <property type="evidence" value="ECO:0007669"/>
    <property type="project" value="InterPro"/>
</dbReference>
<dbReference type="RefSeq" id="WP_106929316.1">
    <property type="nucleotide sequence ID" value="NZ_PYFT01000001.1"/>
</dbReference>
<sequence>MDVIKNYLDKCRHIIEVVEKQSEEIRTAASWFAETILAGRMVHVFGSGHSRIMVEEMWPRYGSFPGFNPIVELSLTFHNLVVGANGQRQAMFLENVPGLAERILRNFDLSPQDTALVISSSGCNVVPIEIAENFQKKGIKVVALITNAHSAGSTSKRKDGKKLSDFADLILDTGAPAGDAMVYVPNLDTPVAPGSTVGGAILVNSIKAEVARLLTEAGQPPTVLSGAVIVGPERAVELFESAYDQHAHRLAGLYKSVGAGLPVESC</sequence>
<comment type="caution">
    <text evidence="2">The sequence shown here is derived from an EMBL/GenBank/DDBJ whole genome shotgun (WGS) entry which is preliminary data.</text>
</comment>
<dbReference type="InterPro" id="IPR001347">
    <property type="entry name" value="SIS_dom"/>
</dbReference>
<dbReference type="GO" id="GO:1901135">
    <property type="term" value="P:carbohydrate derivative metabolic process"/>
    <property type="evidence" value="ECO:0007669"/>
    <property type="project" value="InterPro"/>
</dbReference>
<protein>
    <submittedName>
        <fullName evidence="2">SIS domain-containing protein</fullName>
    </submittedName>
</protein>
<dbReference type="Pfam" id="PF13580">
    <property type="entry name" value="SIS_2"/>
    <property type="match status" value="1"/>
</dbReference>
<accession>A0A2T2YEV6</accession>
<gene>
    <name evidence="2" type="ORF">AHMF7605_11190</name>
</gene>
<organism evidence="2 3">
    <name type="scientific">Adhaeribacter arboris</name>
    <dbReference type="NCBI Taxonomy" id="2072846"/>
    <lineage>
        <taxon>Bacteria</taxon>
        <taxon>Pseudomonadati</taxon>
        <taxon>Bacteroidota</taxon>
        <taxon>Cytophagia</taxon>
        <taxon>Cytophagales</taxon>
        <taxon>Hymenobacteraceae</taxon>
        <taxon>Adhaeribacter</taxon>
    </lineage>
</organism>
<feature type="domain" description="SIS" evidence="1">
    <location>
        <begin position="32"/>
        <end position="216"/>
    </location>
</feature>
<dbReference type="AlphaFoldDB" id="A0A2T2YEV6"/>
<dbReference type="PROSITE" id="PS51464">
    <property type="entry name" value="SIS"/>
    <property type="match status" value="1"/>
</dbReference>
<proteinExistence type="predicted"/>
<dbReference type="InterPro" id="IPR035472">
    <property type="entry name" value="RpiR-like_SIS"/>
</dbReference>
<dbReference type="SUPFAM" id="SSF53697">
    <property type="entry name" value="SIS domain"/>
    <property type="match status" value="1"/>
</dbReference>
<evidence type="ECO:0000259" key="1">
    <source>
        <dbReference type="PROSITE" id="PS51464"/>
    </source>
</evidence>
<dbReference type="OrthoDB" id="9805185at2"/>
<dbReference type="CDD" id="cd05013">
    <property type="entry name" value="SIS_RpiR"/>
    <property type="match status" value="1"/>
</dbReference>
<evidence type="ECO:0000313" key="2">
    <source>
        <dbReference type="EMBL" id="PSR54045.1"/>
    </source>
</evidence>
<name>A0A2T2YEV6_9BACT</name>
<reference evidence="2 3" key="1">
    <citation type="submission" date="2018-03" db="EMBL/GenBank/DDBJ databases">
        <title>Adhaeribacter sp. HMF7605 Genome sequencing and assembly.</title>
        <authorList>
            <person name="Kang H."/>
            <person name="Kang J."/>
            <person name="Cha I."/>
            <person name="Kim H."/>
            <person name="Joh K."/>
        </authorList>
    </citation>
    <scope>NUCLEOTIDE SEQUENCE [LARGE SCALE GENOMIC DNA]</scope>
    <source>
        <strain evidence="2 3">HMF7605</strain>
    </source>
</reference>
<keyword evidence="3" id="KW-1185">Reference proteome</keyword>
<evidence type="ECO:0000313" key="3">
    <source>
        <dbReference type="Proteomes" id="UP000240357"/>
    </source>
</evidence>
<dbReference type="EMBL" id="PYFT01000001">
    <property type="protein sequence ID" value="PSR54045.1"/>
    <property type="molecule type" value="Genomic_DNA"/>
</dbReference>
<dbReference type="Proteomes" id="UP000240357">
    <property type="component" value="Unassembled WGS sequence"/>
</dbReference>
<dbReference type="NCBIfam" id="NF002805">
    <property type="entry name" value="PRK02947.1"/>
    <property type="match status" value="1"/>
</dbReference>
<dbReference type="InterPro" id="IPR046348">
    <property type="entry name" value="SIS_dom_sf"/>
</dbReference>
<dbReference type="Gene3D" id="3.40.50.10490">
    <property type="entry name" value="Glucose-6-phosphate isomerase like protein, domain 1"/>
    <property type="match status" value="1"/>
</dbReference>